<feature type="active site" description="Proton acceptor" evidence="9">
    <location>
        <position position="305"/>
    </location>
</feature>
<dbReference type="InterPro" id="IPR011009">
    <property type="entry name" value="Kinase-like_dom_sf"/>
</dbReference>
<keyword evidence="7 11" id="KW-0418">Kinase</keyword>
<dbReference type="Gene3D" id="1.10.167.10">
    <property type="entry name" value="Regulator of G-protein Signalling 4, domain 2"/>
    <property type="match status" value="1"/>
</dbReference>
<evidence type="ECO:0000259" key="15">
    <source>
        <dbReference type="PROSITE" id="PS51285"/>
    </source>
</evidence>
<feature type="region of interest" description="Disordered" evidence="12">
    <location>
        <begin position="566"/>
        <end position="593"/>
    </location>
</feature>
<feature type="domain" description="Protein kinase" evidence="13">
    <location>
        <begin position="180"/>
        <end position="442"/>
    </location>
</feature>
<dbReference type="PROSITE" id="PS50011">
    <property type="entry name" value="PROTEIN_KINASE_DOM"/>
    <property type="match status" value="1"/>
</dbReference>
<dbReference type="GO" id="GO:0005737">
    <property type="term" value="C:cytoplasm"/>
    <property type="evidence" value="ECO:0007669"/>
    <property type="project" value="TreeGrafter"/>
</dbReference>
<keyword evidence="4" id="KW-0597">Phosphoprotein</keyword>
<reference evidence="16 17" key="1">
    <citation type="submission" date="2020-10" db="EMBL/GenBank/DDBJ databases">
        <title>Pygocentrus nattereri (red-bellied piranha) genome, fPygNat1, primary haplotype.</title>
        <authorList>
            <person name="Myers G."/>
            <person name="Meyer A."/>
            <person name="Karagic N."/>
            <person name="Pippel M."/>
            <person name="Winkler S."/>
            <person name="Tracey A."/>
            <person name="Wood J."/>
            <person name="Formenti G."/>
            <person name="Howe K."/>
            <person name="Fedrigo O."/>
            <person name="Jarvis E.D."/>
        </authorList>
    </citation>
    <scope>NUCLEOTIDE SEQUENCE [LARGE SCALE GENOMIC DNA]</scope>
</reference>
<dbReference type="InterPro" id="IPR000961">
    <property type="entry name" value="AGC-kinase_C"/>
</dbReference>
<dbReference type="GO" id="GO:0005524">
    <property type="term" value="F:ATP binding"/>
    <property type="evidence" value="ECO:0007669"/>
    <property type="project" value="UniProtKB-UniRule"/>
</dbReference>
<evidence type="ECO:0000256" key="8">
    <source>
        <dbReference type="ARBA" id="ARBA00022840"/>
    </source>
</evidence>
<evidence type="ECO:0000313" key="17">
    <source>
        <dbReference type="Proteomes" id="UP001501920"/>
    </source>
</evidence>
<evidence type="ECO:0000256" key="4">
    <source>
        <dbReference type="ARBA" id="ARBA00022553"/>
    </source>
</evidence>
<dbReference type="Pfam" id="PF00069">
    <property type="entry name" value="Pkinase"/>
    <property type="match status" value="1"/>
</dbReference>
<evidence type="ECO:0000256" key="2">
    <source>
        <dbReference type="ARBA" id="ARBA00009793"/>
    </source>
</evidence>
<dbReference type="InterPro" id="IPR000239">
    <property type="entry name" value="GPCR_kinase"/>
</dbReference>
<dbReference type="SUPFAM" id="SSF48097">
    <property type="entry name" value="Regulator of G-protein signaling, RGS"/>
    <property type="match status" value="1"/>
</dbReference>
<keyword evidence="6 10" id="KW-0547">Nucleotide-binding</keyword>
<dbReference type="PROSITE" id="PS00108">
    <property type="entry name" value="PROTEIN_KINASE_ST"/>
    <property type="match status" value="1"/>
</dbReference>
<reference evidence="16" key="3">
    <citation type="submission" date="2025-09" db="UniProtKB">
        <authorList>
            <consortium name="Ensembl"/>
        </authorList>
    </citation>
    <scope>IDENTIFICATION</scope>
</reference>
<feature type="compositionally biased region" description="Basic residues" evidence="12">
    <location>
        <begin position="566"/>
        <end position="576"/>
    </location>
</feature>
<dbReference type="PANTHER" id="PTHR24355">
    <property type="entry name" value="G PROTEIN-COUPLED RECEPTOR KINASE/RIBOSOMAL PROTEIN S6 KINASE"/>
    <property type="match status" value="1"/>
</dbReference>
<dbReference type="PANTHER" id="PTHR24355:SF26">
    <property type="entry name" value="G PROTEIN-COUPLED RECEPTOR KINASE"/>
    <property type="match status" value="1"/>
</dbReference>
<feature type="domain" description="AGC-kinase C-terminal" evidence="15">
    <location>
        <begin position="443"/>
        <end position="508"/>
    </location>
</feature>
<evidence type="ECO:0000256" key="5">
    <source>
        <dbReference type="ARBA" id="ARBA00022679"/>
    </source>
</evidence>
<keyword evidence="8 10" id="KW-0067">ATP-binding</keyword>
<dbReference type="AlphaFoldDB" id="A0A3B4D6Y4"/>
<dbReference type="InterPro" id="IPR017441">
    <property type="entry name" value="Protein_kinase_ATP_BS"/>
</dbReference>
<evidence type="ECO:0000259" key="13">
    <source>
        <dbReference type="PROSITE" id="PS50011"/>
    </source>
</evidence>
<dbReference type="GeneTree" id="ENSGT00940000164321"/>
<dbReference type="Ensembl" id="ENSPNAT00000029016.2">
    <property type="protein sequence ID" value="ENSPNAP00000019265.2"/>
    <property type="gene ID" value="ENSPNAG00000025886.2"/>
</dbReference>
<dbReference type="OMA" id="MEREYYS"/>
<dbReference type="PROSITE" id="PS51285">
    <property type="entry name" value="AGC_KINASE_CTER"/>
    <property type="match status" value="1"/>
</dbReference>
<dbReference type="GO" id="GO:0050254">
    <property type="term" value="F:rhodopsin kinase activity"/>
    <property type="evidence" value="ECO:0007669"/>
    <property type="project" value="UniProtKB-ARBA"/>
</dbReference>
<evidence type="ECO:0000256" key="1">
    <source>
        <dbReference type="ARBA" id="ARBA00001256"/>
    </source>
</evidence>
<dbReference type="GO" id="GO:0007165">
    <property type="term" value="P:signal transduction"/>
    <property type="evidence" value="ECO:0007669"/>
    <property type="project" value="InterPro"/>
</dbReference>
<proteinExistence type="inferred from homology"/>
<dbReference type="Gene3D" id="3.30.200.20">
    <property type="entry name" value="Phosphorylase Kinase, domain 1"/>
    <property type="match status" value="1"/>
</dbReference>
<comment type="catalytic activity">
    <reaction evidence="1">
        <text>[G-protein-coupled receptor] + ATP = [G-protein-coupled receptor]-phosphate + ADP + H(+)</text>
        <dbReference type="Rhea" id="RHEA:12008"/>
        <dbReference type="Rhea" id="RHEA-COMP:11260"/>
        <dbReference type="Rhea" id="RHEA-COMP:11261"/>
        <dbReference type="ChEBI" id="CHEBI:15378"/>
        <dbReference type="ChEBI" id="CHEBI:30616"/>
        <dbReference type="ChEBI" id="CHEBI:43176"/>
        <dbReference type="ChEBI" id="CHEBI:68546"/>
        <dbReference type="ChEBI" id="CHEBI:456216"/>
        <dbReference type="EC" id="2.7.11.16"/>
    </reaction>
</comment>
<organism evidence="16 17">
    <name type="scientific">Pygocentrus nattereri</name>
    <name type="common">Red-bellied piranha</name>
    <dbReference type="NCBI Taxonomy" id="42514"/>
    <lineage>
        <taxon>Eukaryota</taxon>
        <taxon>Metazoa</taxon>
        <taxon>Chordata</taxon>
        <taxon>Craniata</taxon>
        <taxon>Vertebrata</taxon>
        <taxon>Euteleostomi</taxon>
        <taxon>Actinopterygii</taxon>
        <taxon>Neopterygii</taxon>
        <taxon>Teleostei</taxon>
        <taxon>Ostariophysi</taxon>
        <taxon>Characiformes</taxon>
        <taxon>Characoidei</taxon>
        <taxon>Pygocentrus</taxon>
    </lineage>
</organism>
<keyword evidence="3 11" id="KW-0723">Serine/threonine-protein kinase</keyword>
<dbReference type="PROSITE" id="PS00107">
    <property type="entry name" value="PROTEIN_KINASE_ATP"/>
    <property type="match status" value="1"/>
</dbReference>
<dbReference type="FunFam" id="1.10.167.10:FF:000009">
    <property type="entry name" value="G protein-coupled receptor kinase"/>
    <property type="match status" value="1"/>
</dbReference>
<evidence type="ECO:0000256" key="11">
    <source>
        <dbReference type="RuleBase" id="RU000308"/>
    </source>
</evidence>
<protein>
    <recommendedName>
        <fullName evidence="11">G protein-coupled receptor kinase</fullName>
        <ecNumber evidence="11">2.7.11.-</ecNumber>
    </recommendedName>
</protein>
<dbReference type="InterPro" id="IPR000719">
    <property type="entry name" value="Prot_kinase_dom"/>
</dbReference>
<dbReference type="SMART" id="SM00315">
    <property type="entry name" value="RGS"/>
    <property type="match status" value="1"/>
</dbReference>
<dbReference type="PRINTS" id="PR00717">
    <property type="entry name" value="GPCRKINASE"/>
</dbReference>
<comment type="similarity">
    <text evidence="2 11">Belongs to the protein kinase superfamily. AGC Ser/Thr protein kinase family. GPRK subfamily.</text>
</comment>
<dbReference type="Gene3D" id="1.10.510.10">
    <property type="entry name" value="Transferase(Phosphotransferase) domain 1"/>
    <property type="match status" value="1"/>
</dbReference>
<keyword evidence="5 11" id="KW-0808">Transferase</keyword>
<sequence>MIKLINNHFSYVSEGCGGKHKGRSRRWKELLRFPHINECTELENSIERDYGSLCVEQPIGKALFHLYCETRPELKRCIDFLDAMEEHEVMQAEKQKNLGNEIIEKYLNPKVINQVHFESVIQKTLNFALTKHLSFFSFGYSVVHDYLSGDPFKDYQNSMYFDRFLQWKMVERKPITRDTFRDYRILGKGGFGEVCATQARASGKMYACKKLEKKRVKKRNGETLALNEKQALEKVNSRFVVSLAYAYETKGALCLVLTLMNGGDLTFHIYNMGSSGFSKERVQFYAAEILCGLDHLHKHSIVYRDLKPDNILLDDYGHIRISDLGLAVILAEGQLVRGKVGTAGYMAPEVIKNEYYSFSPDWWGLGCLIYEMTAGRPPFRDRSERIHRKELEFRVLESEVHYGEKFDNTAEAICQALLNRNPKERLGSKDDDAAAVKAHLFFQDVSFKRLEAGMMEPPFVPDPRAVYCQDVLDIDQFSTVKGVNLDAKDEDFYFKFNTGSMPIPWQNEMIETECFKELNVFGPRGSRTPDLDRSIVIRRSPPVPQKPRTPSEFSRHKLIDKIFKRRLTQRKSRPSNKKTDDPQARLLESSDSC</sequence>
<keyword evidence="17" id="KW-1185">Reference proteome</keyword>
<evidence type="ECO:0000313" key="16">
    <source>
        <dbReference type="Ensembl" id="ENSPNAP00000019265.2"/>
    </source>
</evidence>
<accession>A0A3B4D6Y4</accession>
<evidence type="ECO:0000256" key="10">
    <source>
        <dbReference type="PROSITE-ProRule" id="PRU10141"/>
    </source>
</evidence>
<evidence type="ECO:0000256" key="7">
    <source>
        <dbReference type="ARBA" id="ARBA00022777"/>
    </source>
</evidence>
<feature type="domain" description="RGS" evidence="14">
    <location>
        <begin position="55"/>
        <end position="165"/>
    </location>
</feature>
<gene>
    <name evidence="16" type="primary">GRK5</name>
</gene>
<dbReference type="SMART" id="SM00220">
    <property type="entry name" value="S_TKc"/>
    <property type="match status" value="1"/>
</dbReference>
<dbReference type="SMART" id="SM00133">
    <property type="entry name" value="S_TK_X"/>
    <property type="match status" value="1"/>
</dbReference>
<reference evidence="16" key="2">
    <citation type="submission" date="2025-08" db="UniProtKB">
        <authorList>
            <consortium name="Ensembl"/>
        </authorList>
    </citation>
    <scope>IDENTIFICATION</scope>
</reference>
<dbReference type="SUPFAM" id="SSF56112">
    <property type="entry name" value="Protein kinase-like (PK-like)"/>
    <property type="match status" value="1"/>
</dbReference>
<name>A0A3B4D6Y4_PYGNA</name>
<feature type="binding site" evidence="10">
    <location>
        <position position="218"/>
    </location>
    <ligand>
        <name>ATP</name>
        <dbReference type="ChEBI" id="CHEBI:30616"/>
    </ligand>
</feature>
<dbReference type="InterPro" id="IPR044926">
    <property type="entry name" value="RGS_subdomain_2"/>
</dbReference>
<evidence type="ECO:0000256" key="6">
    <source>
        <dbReference type="ARBA" id="ARBA00022741"/>
    </source>
</evidence>
<dbReference type="InterPro" id="IPR036305">
    <property type="entry name" value="RGS_sf"/>
</dbReference>
<evidence type="ECO:0000256" key="3">
    <source>
        <dbReference type="ARBA" id="ARBA00022527"/>
    </source>
</evidence>
<dbReference type="Proteomes" id="UP001501920">
    <property type="component" value="Chromosome 18"/>
</dbReference>
<dbReference type="InterPro" id="IPR016137">
    <property type="entry name" value="RGS"/>
</dbReference>
<evidence type="ECO:0000256" key="9">
    <source>
        <dbReference type="PIRSR" id="PIRSR600239-51"/>
    </source>
</evidence>
<evidence type="ECO:0000259" key="14">
    <source>
        <dbReference type="PROSITE" id="PS50132"/>
    </source>
</evidence>
<dbReference type="EC" id="2.7.11.-" evidence="11"/>
<dbReference type="InterPro" id="IPR008271">
    <property type="entry name" value="Ser/Thr_kinase_AS"/>
</dbReference>
<dbReference type="GO" id="GO:0009966">
    <property type="term" value="P:regulation of signal transduction"/>
    <property type="evidence" value="ECO:0007669"/>
    <property type="project" value="TreeGrafter"/>
</dbReference>
<evidence type="ECO:0000256" key="12">
    <source>
        <dbReference type="SAM" id="MobiDB-lite"/>
    </source>
</evidence>
<dbReference type="FunFam" id="1.10.510.10:FF:000074">
    <property type="entry name" value="G protein-coupled receptor kinase"/>
    <property type="match status" value="1"/>
</dbReference>
<dbReference type="PROSITE" id="PS50132">
    <property type="entry name" value="RGS"/>
    <property type="match status" value="1"/>
</dbReference>
<dbReference type="Pfam" id="PF00615">
    <property type="entry name" value="RGS"/>
    <property type="match status" value="1"/>
</dbReference>